<dbReference type="InterPro" id="IPR011009">
    <property type="entry name" value="Kinase-like_dom_sf"/>
</dbReference>
<dbReference type="WBParaSite" id="jg7741">
    <property type="protein sequence ID" value="jg7741"/>
    <property type="gene ID" value="jg7741"/>
</dbReference>
<dbReference type="Gene3D" id="1.10.510.10">
    <property type="entry name" value="Transferase(Phosphotransferase) domain 1"/>
    <property type="match status" value="1"/>
</dbReference>
<dbReference type="GO" id="GO:0004714">
    <property type="term" value="F:transmembrane receptor protein tyrosine kinase activity"/>
    <property type="evidence" value="ECO:0007669"/>
    <property type="project" value="TreeGrafter"/>
</dbReference>
<dbReference type="PANTHER" id="PTHR24416:SF611">
    <property type="entry name" value="TYROSINE-PROTEIN KINASE TRANSMEMBRANE RECEPTOR ROR"/>
    <property type="match status" value="1"/>
</dbReference>
<dbReference type="InterPro" id="IPR050122">
    <property type="entry name" value="RTK"/>
</dbReference>
<dbReference type="AlphaFoldDB" id="A0A915EKL9"/>
<feature type="compositionally biased region" description="Basic residues" evidence="1">
    <location>
        <begin position="253"/>
        <end position="264"/>
    </location>
</feature>
<evidence type="ECO:0000259" key="2">
    <source>
        <dbReference type="PROSITE" id="PS50011"/>
    </source>
</evidence>
<dbReference type="GO" id="GO:0005886">
    <property type="term" value="C:plasma membrane"/>
    <property type="evidence" value="ECO:0007669"/>
    <property type="project" value="TreeGrafter"/>
</dbReference>
<dbReference type="GO" id="GO:0007169">
    <property type="term" value="P:cell surface receptor protein tyrosine kinase signaling pathway"/>
    <property type="evidence" value="ECO:0007669"/>
    <property type="project" value="TreeGrafter"/>
</dbReference>
<accession>A0A915EKL9</accession>
<dbReference type="Proteomes" id="UP000887574">
    <property type="component" value="Unplaced"/>
</dbReference>
<evidence type="ECO:0000256" key="1">
    <source>
        <dbReference type="SAM" id="MobiDB-lite"/>
    </source>
</evidence>
<feature type="region of interest" description="Disordered" evidence="1">
    <location>
        <begin position="132"/>
        <end position="303"/>
    </location>
</feature>
<dbReference type="GO" id="GO:0043235">
    <property type="term" value="C:receptor complex"/>
    <property type="evidence" value="ECO:0007669"/>
    <property type="project" value="TreeGrafter"/>
</dbReference>
<organism evidence="3 4">
    <name type="scientific">Ditylenchus dipsaci</name>
    <dbReference type="NCBI Taxonomy" id="166011"/>
    <lineage>
        <taxon>Eukaryota</taxon>
        <taxon>Metazoa</taxon>
        <taxon>Ecdysozoa</taxon>
        <taxon>Nematoda</taxon>
        <taxon>Chromadorea</taxon>
        <taxon>Rhabditida</taxon>
        <taxon>Tylenchina</taxon>
        <taxon>Tylenchomorpha</taxon>
        <taxon>Sphaerularioidea</taxon>
        <taxon>Anguinidae</taxon>
        <taxon>Anguininae</taxon>
        <taxon>Ditylenchus</taxon>
    </lineage>
</organism>
<feature type="domain" description="Protein kinase" evidence="2">
    <location>
        <begin position="1"/>
        <end position="104"/>
    </location>
</feature>
<keyword evidence="3" id="KW-1185">Reference proteome</keyword>
<feature type="compositionally biased region" description="Basic residues" evidence="1">
    <location>
        <begin position="155"/>
        <end position="164"/>
    </location>
</feature>
<proteinExistence type="predicted"/>
<sequence>MNPQERVPVRWMAPEVFTSQKHTPAADVWAMGVLFWEIFNNGREPYTGWAGAQVKHEILQNNYRLEMPGWAPDTVKQVVSRIWIADPAARIKSKEIYRMLERLIPGGLFFSCTDKSNPSTSVDNYRFLQTTGNDQFSSNADPADELGNKEDDSPKKRKKHKRREKTIANQADGGSRSQISRISRRDAVSRESAISREHISHRDPVSREHVSRRDKTVSREVNDGVVSRRQQLSRDLHSNRVSQYDDLSDHKSKSSGKKKKKHSRESRYSPSREQGRDRSERRDKADKKKRSAMLFYNANVFVK</sequence>
<dbReference type="PRINTS" id="PR00109">
    <property type="entry name" value="TYRKINASE"/>
</dbReference>
<dbReference type="PROSITE" id="PS50011">
    <property type="entry name" value="PROTEIN_KINASE_DOM"/>
    <property type="match status" value="1"/>
</dbReference>
<feature type="compositionally biased region" description="Basic and acidic residues" evidence="1">
    <location>
        <begin position="273"/>
        <end position="286"/>
    </location>
</feature>
<name>A0A915EKL9_9BILA</name>
<protein>
    <submittedName>
        <fullName evidence="4">Protein kinase domain-containing protein</fullName>
    </submittedName>
</protein>
<evidence type="ECO:0000313" key="3">
    <source>
        <dbReference type="Proteomes" id="UP000887574"/>
    </source>
</evidence>
<dbReference type="GO" id="GO:0005524">
    <property type="term" value="F:ATP binding"/>
    <property type="evidence" value="ECO:0007669"/>
    <property type="project" value="InterPro"/>
</dbReference>
<dbReference type="InterPro" id="IPR000719">
    <property type="entry name" value="Prot_kinase_dom"/>
</dbReference>
<reference evidence="4" key="1">
    <citation type="submission" date="2022-11" db="UniProtKB">
        <authorList>
            <consortium name="WormBaseParasite"/>
        </authorList>
    </citation>
    <scope>IDENTIFICATION</scope>
</reference>
<dbReference type="SUPFAM" id="SSF56112">
    <property type="entry name" value="Protein kinase-like (PK-like)"/>
    <property type="match status" value="1"/>
</dbReference>
<dbReference type="Pfam" id="PF07714">
    <property type="entry name" value="PK_Tyr_Ser-Thr"/>
    <property type="match status" value="1"/>
</dbReference>
<evidence type="ECO:0000313" key="4">
    <source>
        <dbReference type="WBParaSite" id="jg7741"/>
    </source>
</evidence>
<dbReference type="InterPro" id="IPR001245">
    <property type="entry name" value="Ser-Thr/Tyr_kinase_cat_dom"/>
</dbReference>
<dbReference type="PANTHER" id="PTHR24416">
    <property type="entry name" value="TYROSINE-PROTEIN KINASE RECEPTOR"/>
    <property type="match status" value="1"/>
</dbReference>
<feature type="compositionally biased region" description="Basic and acidic residues" evidence="1">
    <location>
        <begin position="183"/>
        <end position="222"/>
    </location>
</feature>